<sequence>MEYRSTRGDDQHTLSGAAAILQGLAPDGGLYVPVKFPQPEFKLQQLVQLSYQQIAQLVLSWFFDDFSAEQIKTSVTAAYGDHFDRKEIVPVTKKVGGNYYMELFHGPTLAFKDVALQLLPYLMTNAATIQHSNRQIVILTATSGDTGTASMRGFSDVDGTQVIVFYPYQGVSPIQLKQMLSQPGQNLKVAAVKGNFDQAQTMVKQIFNDQAFNEQLHKQGAQFSSANSMNIGRLIPQVAYYFNTYSQLVKRGEIELGDQINFAVPTGNFGDILAGYYAKKLGLPINKLICASNQNNVLTEFIRTGNYDRNRPFYQTNAPSMDILVSSNLERLLFMIADEDEHVVVDLMNQLQQTGKYQITPEMHAKMDSFVSGFAAEKEVEQEINRVFHENHYAIDPHTAVASKVVRNLQELTDDSKPTVILATASPYKFPETVLKAITGQSAQETGLPAVKQLNQYLGDDIPAGIQELDTANSIAETVIEPALMKNLITKSLIARQ</sequence>
<evidence type="ECO:0000256" key="2">
    <source>
        <dbReference type="ARBA" id="ARBA00005517"/>
    </source>
</evidence>
<keyword evidence="3 5" id="KW-0663">Pyridoxal phosphate</keyword>
<proteinExistence type="inferred from homology"/>
<dbReference type="STRING" id="1335616.WDC_0434"/>
<dbReference type="PANTHER" id="PTHR43515:SF1">
    <property type="entry name" value="THREONINE SYNTHASE-LIKE 1"/>
    <property type="match status" value="1"/>
</dbReference>
<dbReference type="NCBIfam" id="TIGR00260">
    <property type="entry name" value="thrC"/>
    <property type="match status" value="1"/>
</dbReference>
<organism evidence="8 9">
    <name type="scientific">Paucilactobacillus wasatchensis</name>
    <dbReference type="NCBI Taxonomy" id="1335616"/>
    <lineage>
        <taxon>Bacteria</taxon>
        <taxon>Bacillati</taxon>
        <taxon>Bacillota</taxon>
        <taxon>Bacilli</taxon>
        <taxon>Lactobacillales</taxon>
        <taxon>Lactobacillaceae</taxon>
        <taxon>Paucilactobacillus</taxon>
    </lineage>
</organism>
<comment type="cofactor">
    <cofactor evidence="1 5">
        <name>pyridoxal 5'-phosphate</name>
        <dbReference type="ChEBI" id="CHEBI:597326"/>
    </cofactor>
</comment>
<evidence type="ECO:0000256" key="1">
    <source>
        <dbReference type="ARBA" id="ARBA00001933"/>
    </source>
</evidence>
<dbReference type="PANTHER" id="PTHR43515">
    <property type="entry name" value="THREONINE SYNTHASE-LIKE 1"/>
    <property type="match status" value="1"/>
</dbReference>
<comment type="similarity">
    <text evidence="2">Belongs to the threonine synthase family.</text>
</comment>
<dbReference type="InterPro" id="IPR001926">
    <property type="entry name" value="TrpB-like_PALP"/>
</dbReference>
<reference evidence="8 9" key="1">
    <citation type="submission" date="2013-08" db="EMBL/GenBank/DDBJ databases">
        <title>Lactobacillus wasatchii sp. WDC04, a late gas producing bacteria isolated from aged chedder cheese.</title>
        <authorList>
            <person name="Oberg C.J."/>
            <person name="Culumber M."/>
            <person name="McMahon D.J."/>
            <person name="Broadbent J.R."/>
            <person name="Oberg T.S."/>
            <person name="Ortaki F."/>
        </authorList>
    </citation>
    <scope>NUCLEOTIDE SEQUENCE [LARGE SCALE GENOMIC DNA]</scope>
    <source>
        <strain evidence="8 9">WDC04</strain>
    </source>
</reference>
<evidence type="ECO:0000313" key="9">
    <source>
        <dbReference type="Proteomes" id="UP000032279"/>
    </source>
</evidence>
<dbReference type="Gene3D" id="3.90.1380.10">
    <property type="entry name" value="Threonine synthase, N-terminal domain"/>
    <property type="match status" value="1"/>
</dbReference>
<evidence type="ECO:0000259" key="6">
    <source>
        <dbReference type="Pfam" id="PF00291"/>
    </source>
</evidence>
<evidence type="ECO:0000313" key="8">
    <source>
        <dbReference type="EMBL" id="KIS03982.1"/>
    </source>
</evidence>
<dbReference type="RefSeq" id="WP_044010161.1">
    <property type="nucleotide sequence ID" value="NZ_AWTT01000006.1"/>
</dbReference>
<feature type="domain" description="Threonine synthase N-terminal" evidence="7">
    <location>
        <begin position="2"/>
        <end position="79"/>
    </location>
</feature>
<feature type="modified residue" description="N6-(pyridoxal phosphate)lysine" evidence="5">
    <location>
        <position position="112"/>
    </location>
</feature>
<dbReference type="GO" id="GO:0005737">
    <property type="term" value="C:cytoplasm"/>
    <property type="evidence" value="ECO:0007669"/>
    <property type="project" value="TreeGrafter"/>
</dbReference>
<dbReference type="SUPFAM" id="SSF53686">
    <property type="entry name" value="Tryptophan synthase beta subunit-like PLP-dependent enzymes"/>
    <property type="match status" value="1"/>
</dbReference>
<evidence type="ECO:0000256" key="5">
    <source>
        <dbReference type="PIRSR" id="PIRSR604450-51"/>
    </source>
</evidence>
<dbReference type="Pfam" id="PF00291">
    <property type="entry name" value="PALP"/>
    <property type="match status" value="1"/>
</dbReference>
<dbReference type="EC" id="4.2.3.1" evidence="4"/>
<dbReference type="InterPro" id="IPR037158">
    <property type="entry name" value="Thr_synth_N_sf"/>
</dbReference>
<accession>A0A0D1A8F0</accession>
<keyword evidence="9" id="KW-1185">Reference proteome</keyword>
<dbReference type="InterPro" id="IPR036052">
    <property type="entry name" value="TrpB-like_PALP_sf"/>
</dbReference>
<gene>
    <name evidence="8" type="primary">thrC</name>
    <name evidence="8" type="ORF">WDC_0434</name>
</gene>
<dbReference type="Pfam" id="PF14821">
    <property type="entry name" value="Thr_synth_N"/>
    <property type="match status" value="1"/>
</dbReference>
<dbReference type="Gene3D" id="3.40.50.1100">
    <property type="match status" value="2"/>
</dbReference>
<name>A0A0D1A8F0_9LACO</name>
<evidence type="ECO:0000256" key="4">
    <source>
        <dbReference type="NCBIfam" id="TIGR00260"/>
    </source>
</evidence>
<dbReference type="Pfam" id="PF24857">
    <property type="entry name" value="THR4_C"/>
    <property type="match status" value="1"/>
</dbReference>
<dbReference type="PATRIC" id="fig|1335616.4.peg.435"/>
<evidence type="ECO:0000256" key="3">
    <source>
        <dbReference type="ARBA" id="ARBA00022898"/>
    </source>
</evidence>
<dbReference type="GO" id="GO:0004795">
    <property type="term" value="F:threonine synthase activity"/>
    <property type="evidence" value="ECO:0007669"/>
    <property type="project" value="UniProtKB-UniRule"/>
</dbReference>
<protein>
    <recommendedName>
        <fullName evidence="4">Threonine synthase</fullName>
        <ecNumber evidence="4">4.2.3.1</ecNumber>
    </recommendedName>
</protein>
<feature type="domain" description="Tryptophan synthase beta chain-like PALP" evidence="6">
    <location>
        <begin position="101"/>
        <end position="342"/>
    </location>
</feature>
<keyword evidence="8" id="KW-0456">Lyase</keyword>
<dbReference type="InterPro" id="IPR029144">
    <property type="entry name" value="Thr_synth_N"/>
</dbReference>
<evidence type="ECO:0000259" key="7">
    <source>
        <dbReference type="Pfam" id="PF14821"/>
    </source>
</evidence>
<dbReference type="GO" id="GO:0009088">
    <property type="term" value="P:threonine biosynthetic process"/>
    <property type="evidence" value="ECO:0007669"/>
    <property type="project" value="UniProtKB-UniRule"/>
</dbReference>
<comment type="caution">
    <text evidence="8">The sequence shown here is derived from an EMBL/GenBank/DDBJ whole genome shotgun (WGS) entry which is preliminary data.</text>
</comment>
<dbReference type="EMBL" id="AWTT01000006">
    <property type="protein sequence ID" value="KIS03982.1"/>
    <property type="molecule type" value="Genomic_DNA"/>
</dbReference>
<dbReference type="AlphaFoldDB" id="A0A0D1A8F0"/>
<dbReference type="Proteomes" id="UP000032279">
    <property type="component" value="Unassembled WGS sequence"/>
</dbReference>
<dbReference type="InterPro" id="IPR004450">
    <property type="entry name" value="Thr_synthase-like"/>
</dbReference>
<dbReference type="CDD" id="cd01560">
    <property type="entry name" value="Thr-synth_2"/>
    <property type="match status" value="1"/>
</dbReference>
<dbReference type="OrthoDB" id="9763107at2"/>